<evidence type="ECO:0000313" key="1">
    <source>
        <dbReference type="EMBL" id="KAJ9063497.1"/>
    </source>
</evidence>
<name>A0ACC2SN08_9FUNG</name>
<protein>
    <submittedName>
        <fullName evidence="1">Uncharacterized protein</fullName>
    </submittedName>
</protein>
<gene>
    <name evidence="1" type="ORF">DSO57_1000080</name>
</gene>
<evidence type="ECO:0000313" key="2">
    <source>
        <dbReference type="Proteomes" id="UP001165960"/>
    </source>
</evidence>
<organism evidence="1 2">
    <name type="scientific">Entomophthora muscae</name>
    <dbReference type="NCBI Taxonomy" id="34485"/>
    <lineage>
        <taxon>Eukaryota</taxon>
        <taxon>Fungi</taxon>
        <taxon>Fungi incertae sedis</taxon>
        <taxon>Zoopagomycota</taxon>
        <taxon>Entomophthoromycotina</taxon>
        <taxon>Entomophthoromycetes</taxon>
        <taxon>Entomophthorales</taxon>
        <taxon>Entomophthoraceae</taxon>
        <taxon>Entomophthora</taxon>
    </lineage>
</organism>
<dbReference type="EMBL" id="QTSX02004971">
    <property type="protein sequence ID" value="KAJ9063497.1"/>
    <property type="molecule type" value="Genomic_DNA"/>
</dbReference>
<accession>A0ACC2SN08</accession>
<proteinExistence type="predicted"/>
<keyword evidence="2" id="KW-1185">Reference proteome</keyword>
<comment type="caution">
    <text evidence="1">The sequence shown here is derived from an EMBL/GenBank/DDBJ whole genome shotgun (WGS) entry which is preliminary data.</text>
</comment>
<dbReference type="Proteomes" id="UP001165960">
    <property type="component" value="Unassembled WGS sequence"/>
</dbReference>
<reference evidence="1" key="1">
    <citation type="submission" date="2022-04" db="EMBL/GenBank/DDBJ databases">
        <title>Genome of the entomopathogenic fungus Entomophthora muscae.</title>
        <authorList>
            <person name="Elya C."/>
            <person name="Lovett B.R."/>
            <person name="Lee E."/>
            <person name="Macias A.M."/>
            <person name="Hajek A.E."/>
            <person name="De Bivort B.L."/>
            <person name="Kasson M.T."/>
            <person name="De Fine Licht H.H."/>
            <person name="Stajich J.E."/>
        </authorList>
    </citation>
    <scope>NUCLEOTIDE SEQUENCE</scope>
    <source>
        <strain evidence="1">Berkeley</strain>
    </source>
</reference>
<sequence length="689" mass="75893">MLKFRFCLSVLLAGVYQAYITDVPDDPTYTTDLFEESSYVAEVPEDDTSGVQCFAGKQCFGEIRKYTIQAPDKQYKFIASDPQVTQSTLLDPKMYLPEGLAFEAGVKYVLRTFSKNVTLPCPPRATPSDEAQGPSGKCPGSDGGYITSADASCPGNSSPSGYITTVPEDTQESGYRTHVPDIPSKGGNTPPKVQEHHTLPPKNESNPSTLPENLLAAEFPQNNSTLPSKAEENQPDAREDVIEEPVDLSEDLHDDSDPQGDPQVKQPATSDDDGVQPEDKKEEDIPPDNDNQPDDQSNADPKVTHEDVEPGKEDAEASNLIHRKVDSEKEISPPQQVTSQKDIPVSLLDHQELICPDDTIHIHIKDNQHMCSSKKMIGVVDVDYILYSHQELVCPDDTVTFTSPNPCLSEDKSTGYGAISLSEGQCPEDFTQLKKDISSCLPSTINAVSDEILYPKPGQNVACQRDYSPVTLQNGTRCVLDPQTIDGSDLEVHEMRPQDKLDCPRIFPAEDLISDGLIKKSQCGGKPKSIVGGTPDAPYPRDFDQFSCGEGSYINEIVKYGIKTRECRKKSIVLWTAGREYPKSKEMVLTCPKDHELQSEGGVEWCAPTGPEFYMTPNDCDEDSDFVANYSALTSSYLKPIYALPNVVHNINNSEEAFICPDGYEDIQGDALTKYLQSHSALHWVKFAE</sequence>